<comment type="caution">
    <text evidence="2">The sequence shown here is derived from an EMBL/GenBank/DDBJ whole genome shotgun (WGS) entry which is preliminary data.</text>
</comment>
<name>A0A1J8Q6P5_9AGAM</name>
<dbReference type="EMBL" id="LVVM01002423">
    <property type="protein sequence ID" value="OJA16701.1"/>
    <property type="molecule type" value="Genomic_DNA"/>
</dbReference>
<dbReference type="AlphaFoldDB" id="A0A1J8Q6P5"/>
<proteinExistence type="predicted"/>
<evidence type="ECO:0000313" key="2">
    <source>
        <dbReference type="EMBL" id="OJA16701.1"/>
    </source>
</evidence>
<sequence>MSVNVSRPTAYPAGVQNVQQQ</sequence>
<reference evidence="2 3" key="1">
    <citation type="submission" date="2016-03" db="EMBL/GenBank/DDBJ databases">
        <title>Comparative genomics of the ectomycorrhizal sister species Rhizopogon vinicolor and Rhizopogon vesiculosus (Basidiomycota: Boletales) reveals a divergence of the mating type B locus.</title>
        <authorList>
            <person name="Mujic A.B."/>
            <person name="Kuo A."/>
            <person name="Tritt A."/>
            <person name="Lipzen A."/>
            <person name="Chen C."/>
            <person name="Johnson J."/>
            <person name="Sharma A."/>
            <person name="Barry K."/>
            <person name="Grigoriev I.V."/>
            <person name="Spatafora J.W."/>
        </authorList>
    </citation>
    <scope>NUCLEOTIDE SEQUENCE [LARGE SCALE GENOMIC DNA]</scope>
    <source>
        <strain evidence="2 3">AM-OR11-056</strain>
    </source>
</reference>
<keyword evidence="3" id="KW-1185">Reference proteome</keyword>
<accession>A0A1J8Q6P5</accession>
<protein>
    <submittedName>
        <fullName evidence="2">Uncharacterized protein</fullName>
    </submittedName>
</protein>
<feature type="region of interest" description="Disordered" evidence="1">
    <location>
        <begin position="1"/>
        <end position="21"/>
    </location>
</feature>
<evidence type="ECO:0000313" key="3">
    <source>
        <dbReference type="Proteomes" id="UP000183567"/>
    </source>
</evidence>
<gene>
    <name evidence="2" type="ORF">AZE42_11968</name>
</gene>
<dbReference type="Proteomes" id="UP000183567">
    <property type="component" value="Unassembled WGS sequence"/>
</dbReference>
<organism evidence="2 3">
    <name type="scientific">Rhizopogon vesiculosus</name>
    <dbReference type="NCBI Taxonomy" id="180088"/>
    <lineage>
        <taxon>Eukaryota</taxon>
        <taxon>Fungi</taxon>
        <taxon>Dikarya</taxon>
        <taxon>Basidiomycota</taxon>
        <taxon>Agaricomycotina</taxon>
        <taxon>Agaricomycetes</taxon>
        <taxon>Agaricomycetidae</taxon>
        <taxon>Boletales</taxon>
        <taxon>Suillineae</taxon>
        <taxon>Rhizopogonaceae</taxon>
        <taxon>Rhizopogon</taxon>
    </lineage>
</organism>
<evidence type="ECO:0000256" key="1">
    <source>
        <dbReference type="SAM" id="MobiDB-lite"/>
    </source>
</evidence>